<feature type="transmembrane region" description="Helical" evidence="2">
    <location>
        <begin position="6"/>
        <end position="30"/>
    </location>
</feature>
<gene>
    <name evidence="3" type="ORF">IWZ03DRAFT_160612</name>
</gene>
<reference evidence="3 4" key="1">
    <citation type="submission" date="2024-04" db="EMBL/GenBank/DDBJ databases">
        <title>Phyllosticta paracitricarpa is synonymous to the EU quarantine fungus P. citricarpa based on phylogenomic analyses.</title>
        <authorList>
            <consortium name="Lawrence Berkeley National Laboratory"/>
            <person name="Van Ingen-Buijs V.A."/>
            <person name="Van Westerhoven A.C."/>
            <person name="Haridas S."/>
            <person name="Skiadas P."/>
            <person name="Martin F."/>
            <person name="Groenewald J.Z."/>
            <person name="Crous P.W."/>
            <person name="Seidl M.F."/>
        </authorList>
    </citation>
    <scope>NUCLEOTIDE SEQUENCE [LARGE SCALE GENOMIC DNA]</scope>
    <source>
        <strain evidence="3 4">CBS 123371</strain>
    </source>
</reference>
<comment type="caution">
    <text evidence="3">The sequence shown here is derived from an EMBL/GenBank/DDBJ whole genome shotgun (WGS) entry which is preliminary data.</text>
</comment>
<keyword evidence="2" id="KW-0472">Membrane</keyword>
<dbReference type="Proteomes" id="UP001363622">
    <property type="component" value="Unassembled WGS sequence"/>
</dbReference>
<evidence type="ECO:0000256" key="1">
    <source>
        <dbReference type="SAM" id="MobiDB-lite"/>
    </source>
</evidence>
<accession>A0ABR1KSU4</accession>
<feature type="region of interest" description="Disordered" evidence="1">
    <location>
        <begin position="65"/>
        <end position="92"/>
    </location>
</feature>
<dbReference type="EMBL" id="JBBPHU010000004">
    <property type="protein sequence ID" value="KAK7518957.1"/>
    <property type="molecule type" value="Genomic_DNA"/>
</dbReference>
<protein>
    <submittedName>
        <fullName evidence="3">Uncharacterized protein</fullName>
    </submittedName>
</protein>
<evidence type="ECO:0000313" key="3">
    <source>
        <dbReference type="EMBL" id="KAK7518957.1"/>
    </source>
</evidence>
<name>A0ABR1KSU4_9PEZI</name>
<evidence type="ECO:0000256" key="2">
    <source>
        <dbReference type="SAM" id="Phobius"/>
    </source>
</evidence>
<feature type="compositionally biased region" description="Polar residues" evidence="1">
    <location>
        <begin position="66"/>
        <end position="76"/>
    </location>
</feature>
<keyword evidence="2" id="KW-0812">Transmembrane</keyword>
<proteinExistence type="predicted"/>
<feature type="region of interest" description="Disordered" evidence="1">
    <location>
        <begin position="166"/>
        <end position="219"/>
    </location>
</feature>
<organism evidence="3 4">
    <name type="scientific">Phyllosticta citriasiana</name>
    <dbReference type="NCBI Taxonomy" id="595635"/>
    <lineage>
        <taxon>Eukaryota</taxon>
        <taxon>Fungi</taxon>
        <taxon>Dikarya</taxon>
        <taxon>Ascomycota</taxon>
        <taxon>Pezizomycotina</taxon>
        <taxon>Dothideomycetes</taxon>
        <taxon>Dothideomycetes incertae sedis</taxon>
        <taxon>Botryosphaeriales</taxon>
        <taxon>Phyllostictaceae</taxon>
        <taxon>Phyllosticta</taxon>
    </lineage>
</organism>
<evidence type="ECO:0000313" key="4">
    <source>
        <dbReference type="Proteomes" id="UP001363622"/>
    </source>
</evidence>
<sequence>MSTTTVTSAAIVGIVLVAAVIGGVLGLHFWRKRVERLQAKTLPAPEPQPIGPPLPTPLAPEAAAISPQQQYHQRNASSPPPPPEMAGMPRIPVPTPMYIQAARRSRSIHLVSPDGATASPVSPVWPASTTSFPQFYPSAGTAPPSSVPLPDSTRTSLYLSEKDVEAGIASSSEEVDNKRSSSGSGGVRGFIRRMASVKNGGSRVDEEEVAAGKKAKDLV</sequence>
<keyword evidence="2" id="KW-1133">Transmembrane helix</keyword>
<feature type="compositionally biased region" description="Basic and acidic residues" evidence="1">
    <location>
        <begin position="210"/>
        <end position="219"/>
    </location>
</feature>
<keyword evidence="4" id="KW-1185">Reference proteome</keyword>